<dbReference type="GeneTree" id="ENSGT00940000165751"/>
<dbReference type="InterPro" id="IPR003309">
    <property type="entry name" value="SCAN_dom"/>
</dbReference>
<dbReference type="Proteomes" id="UP000694548">
    <property type="component" value="Unassembled WGS sequence"/>
</dbReference>
<feature type="region of interest" description="Disordered" evidence="2">
    <location>
        <begin position="175"/>
        <end position="218"/>
    </location>
</feature>
<evidence type="ECO:0000259" key="3">
    <source>
        <dbReference type="PROSITE" id="PS50158"/>
    </source>
</evidence>
<keyword evidence="1" id="KW-0863">Zinc-finger</keyword>
<feature type="region of interest" description="Disordered" evidence="2">
    <location>
        <begin position="73"/>
        <end position="123"/>
    </location>
</feature>
<name>A0A8C6LHV1_NOTFU</name>
<dbReference type="SUPFAM" id="SSF57756">
    <property type="entry name" value="Retrovirus zinc finger-like domains"/>
    <property type="match status" value="1"/>
</dbReference>
<sequence>MTSLAEILEDPSREAIEGCRKSVLEELAAHLGLRGARAMLKPDLRTAVIQEMERCGLIPPAICETDLLQVVEHSEEPEPAEPPGDSPSEMPTTPAERKITPLPVTLPRDEPSSPTSALSSPEAARLQVRLARVKYEAQEKTRQQDISLELKRLELEAETKLRLRRMELDHELQMLRENTSTSGVKSRSAGTLKTDSPPDTDRREVEPPADERNPDATERRKFDVGKCIALVPTFRETEVDSFFSAFERLAAALDWPREVWSLVLQCKLSGKAQVVMTSLSIPDSMDYEKGKSAVLNSYELVPEAYRQKFRALKHKATGQTYVEFAREKVCLFEKWLSASKAETAEELKELILMEEMKRCLPERVVLYINEQKATRLADAALLADEYALTHRFSGDVPRPEHKRPVPLRPPGVNQPPGRQTHCFYCHRPGHIVKDCLILKRRNEQKRSPPREIGLLTHQPFQSEMKETTKTESLCFTPFLSQGVVAENENGTHVPVKILRDTGASQSLILEGTLPLDENSFTGLSVLLSGINSEPVSRPLHRVWLKCDLVQGVFDLAVCPSLPITGVTVLLGNDVTGVVVVPPFADYRKSLRGSRRDG</sequence>
<feature type="domain" description="CCHC-type" evidence="3">
    <location>
        <begin position="422"/>
        <end position="435"/>
    </location>
</feature>
<organism evidence="4 5">
    <name type="scientific">Nothobranchius furzeri</name>
    <name type="common">Turquoise killifish</name>
    <dbReference type="NCBI Taxonomy" id="105023"/>
    <lineage>
        <taxon>Eukaryota</taxon>
        <taxon>Metazoa</taxon>
        <taxon>Chordata</taxon>
        <taxon>Craniata</taxon>
        <taxon>Vertebrata</taxon>
        <taxon>Euteleostomi</taxon>
        <taxon>Actinopterygii</taxon>
        <taxon>Neopterygii</taxon>
        <taxon>Teleostei</taxon>
        <taxon>Neoteleostei</taxon>
        <taxon>Acanthomorphata</taxon>
        <taxon>Ovalentaria</taxon>
        <taxon>Atherinomorphae</taxon>
        <taxon>Cyprinodontiformes</taxon>
        <taxon>Nothobranchiidae</taxon>
        <taxon>Nothobranchius</taxon>
    </lineage>
</organism>
<feature type="compositionally biased region" description="Basic and acidic residues" evidence="2">
    <location>
        <begin position="199"/>
        <end position="218"/>
    </location>
</feature>
<dbReference type="Gene3D" id="1.10.4020.10">
    <property type="entry name" value="DNA breaking-rejoining enzymes"/>
    <property type="match status" value="1"/>
</dbReference>
<keyword evidence="1" id="KW-0479">Metal-binding</keyword>
<dbReference type="PROSITE" id="PS50158">
    <property type="entry name" value="ZF_CCHC"/>
    <property type="match status" value="1"/>
</dbReference>
<dbReference type="SUPFAM" id="SSF47353">
    <property type="entry name" value="Retrovirus capsid dimerization domain-like"/>
    <property type="match status" value="1"/>
</dbReference>
<dbReference type="InterPro" id="IPR001878">
    <property type="entry name" value="Znf_CCHC"/>
</dbReference>
<dbReference type="GO" id="GO:0008270">
    <property type="term" value="F:zinc ion binding"/>
    <property type="evidence" value="ECO:0007669"/>
    <property type="project" value="UniProtKB-KW"/>
</dbReference>
<reference evidence="4" key="2">
    <citation type="submission" date="2025-09" db="UniProtKB">
        <authorList>
            <consortium name="Ensembl"/>
        </authorList>
    </citation>
    <scope>IDENTIFICATION</scope>
</reference>
<dbReference type="Gene3D" id="4.10.60.10">
    <property type="entry name" value="Zinc finger, CCHC-type"/>
    <property type="match status" value="1"/>
</dbReference>
<evidence type="ECO:0000313" key="4">
    <source>
        <dbReference type="Ensembl" id="ENSNFUP00015019036.1"/>
    </source>
</evidence>
<reference evidence="4" key="1">
    <citation type="submission" date="2025-08" db="UniProtKB">
        <authorList>
            <consortium name="Ensembl"/>
        </authorList>
    </citation>
    <scope>IDENTIFICATION</scope>
</reference>
<evidence type="ECO:0000313" key="5">
    <source>
        <dbReference type="Proteomes" id="UP000694548"/>
    </source>
</evidence>
<dbReference type="PANTHER" id="PTHR46888">
    <property type="entry name" value="ZINC KNUCKLE DOMAINCONTAINING PROTEIN-RELATED"/>
    <property type="match status" value="1"/>
</dbReference>
<dbReference type="Pfam" id="PF02023">
    <property type="entry name" value="SCAN"/>
    <property type="match status" value="1"/>
</dbReference>
<keyword evidence="5" id="KW-1185">Reference proteome</keyword>
<evidence type="ECO:0000256" key="2">
    <source>
        <dbReference type="SAM" id="MobiDB-lite"/>
    </source>
</evidence>
<dbReference type="InterPro" id="IPR036875">
    <property type="entry name" value="Znf_CCHC_sf"/>
</dbReference>
<feature type="compositionally biased region" description="Polar residues" evidence="2">
    <location>
        <begin position="176"/>
        <end position="194"/>
    </location>
</feature>
<protein>
    <recommendedName>
        <fullName evidence="3">CCHC-type domain-containing protein</fullName>
    </recommendedName>
</protein>
<dbReference type="Ensembl" id="ENSNFUT00015019927.1">
    <property type="protein sequence ID" value="ENSNFUP00015019036.1"/>
    <property type="gene ID" value="ENSNFUG00015009172.1"/>
</dbReference>
<feature type="region of interest" description="Disordered" evidence="2">
    <location>
        <begin position="393"/>
        <end position="414"/>
    </location>
</feature>
<keyword evidence="1" id="KW-0862">Zinc</keyword>
<evidence type="ECO:0000256" key="1">
    <source>
        <dbReference type="PROSITE-ProRule" id="PRU00047"/>
    </source>
</evidence>
<dbReference type="GO" id="GO:0003676">
    <property type="term" value="F:nucleic acid binding"/>
    <property type="evidence" value="ECO:0007669"/>
    <property type="project" value="InterPro"/>
</dbReference>
<dbReference type="AlphaFoldDB" id="A0A8C6LHV1"/>
<dbReference type="PANTHER" id="PTHR46888:SF13">
    <property type="entry name" value="RIBONUCLEASE H"/>
    <property type="match status" value="1"/>
</dbReference>
<accession>A0A8C6LHV1</accession>
<proteinExistence type="predicted"/>
<dbReference type="InterPro" id="IPR038269">
    <property type="entry name" value="SCAN_sf"/>
</dbReference>